<proteinExistence type="predicted"/>
<dbReference type="Proteomes" id="UP001627154">
    <property type="component" value="Unassembled WGS sequence"/>
</dbReference>
<dbReference type="PANTHER" id="PTHR47331">
    <property type="entry name" value="PHD-TYPE DOMAIN-CONTAINING PROTEIN"/>
    <property type="match status" value="1"/>
</dbReference>
<organism evidence="2 3">
    <name type="scientific">Trichogramma kaykai</name>
    <dbReference type="NCBI Taxonomy" id="54128"/>
    <lineage>
        <taxon>Eukaryota</taxon>
        <taxon>Metazoa</taxon>
        <taxon>Ecdysozoa</taxon>
        <taxon>Arthropoda</taxon>
        <taxon>Hexapoda</taxon>
        <taxon>Insecta</taxon>
        <taxon>Pterygota</taxon>
        <taxon>Neoptera</taxon>
        <taxon>Endopterygota</taxon>
        <taxon>Hymenoptera</taxon>
        <taxon>Apocrita</taxon>
        <taxon>Proctotrupomorpha</taxon>
        <taxon>Chalcidoidea</taxon>
        <taxon>Trichogrammatidae</taxon>
        <taxon>Trichogramma</taxon>
    </lineage>
</organism>
<accession>A0ABD2XQY7</accession>
<dbReference type="EMBL" id="JBJJXI010000011">
    <property type="protein sequence ID" value="KAL3407239.1"/>
    <property type="molecule type" value="Genomic_DNA"/>
</dbReference>
<evidence type="ECO:0000313" key="3">
    <source>
        <dbReference type="Proteomes" id="UP001627154"/>
    </source>
</evidence>
<reference evidence="2 3" key="1">
    <citation type="journal article" date="2024" name="bioRxiv">
        <title>A reference genome for Trichogramma kaykai: A tiny desert-dwelling parasitoid wasp with competing sex-ratio distorters.</title>
        <authorList>
            <person name="Culotta J."/>
            <person name="Lindsey A.R."/>
        </authorList>
    </citation>
    <scope>NUCLEOTIDE SEQUENCE [LARGE SCALE GENOMIC DNA]</scope>
    <source>
        <strain evidence="2 3">KSX58</strain>
    </source>
</reference>
<gene>
    <name evidence="2" type="ORF">TKK_000523</name>
</gene>
<dbReference type="InterPro" id="IPR036397">
    <property type="entry name" value="RNaseH_sf"/>
</dbReference>
<keyword evidence="3" id="KW-1185">Reference proteome</keyword>
<sequence length="119" mass="13425">MASLPQKRVSPSPSGQLFQRTGPDYAGPFMILTAKESKRATKTWVAVFVYLASKLIHLELVGDLTTDSLLRALERFSGRTGDPSEIWSDNVTHFHRADLEIREAFARQNVTNHLAEKER</sequence>
<comment type="caution">
    <text evidence="2">The sequence shown here is derived from an EMBL/GenBank/DDBJ whole genome shotgun (WGS) entry which is preliminary data.</text>
</comment>
<evidence type="ECO:0000313" key="2">
    <source>
        <dbReference type="EMBL" id="KAL3407239.1"/>
    </source>
</evidence>
<dbReference type="AlphaFoldDB" id="A0ABD2XQY7"/>
<feature type="compositionally biased region" description="Polar residues" evidence="1">
    <location>
        <begin position="9"/>
        <end position="19"/>
    </location>
</feature>
<feature type="region of interest" description="Disordered" evidence="1">
    <location>
        <begin position="1"/>
        <end position="21"/>
    </location>
</feature>
<dbReference type="SUPFAM" id="SSF53098">
    <property type="entry name" value="Ribonuclease H-like"/>
    <property type="match status" value="1"/>
</dbReference>
<protein>
    <recommendedName>
        <fullName evidence="4">Integrase catalytic domain-containing protein</fullName>
    </recommendedName>
</protein>
<evidence type="ECO:0008006" key="4">
    <source>
        <dbReference type="Google" id="ProtNLM"/>
    </source>
</evidence>
<dbReference type="PANTHER" id="PTHR47331:SF1">
    <property type="entry name" value="GAG-LIKE PROTEIN"/>
    <property type="match status" value="1"/>
</dbReference>
<evidence type="ECO:0000256" key="1">
    <source>
        <dbReference type="SAM" id="MobiDB-lite"/>
    </source>
</evidence>
<name>A0ABD2XQY7_9HYME</name>
<dbReference type="Gene3D" id="3.30.420.10">
    <property type="entry name" value="Ribonuclease H-like superfamily/Ribonuclease H"/>
    <property type="match status" value="1"/>
</dbReference>
<dbReference type="InterPro" id="IPR012337">
    <property type="entry name" value="RNaseH-like_sf"/>
</dbReference>